<evidence type="ECO:0000256" key="3">
    <source>
        <dbReference type="ARBA" id="ARBA00022630"/>
    </source>
</evidence>
<accession>G2QX50</accession>
<dbReference type="OrthoDB" id="415825at2759"/>
<evidence type="ECO:0000256" key="6">
    <source>
        <dbReference type="SAM" id="SignalP"/>
    </source>
</evidence>
<dbReference type="HOGENOM" id="CLU_018354_0_0_1"/>
<dbReference type="RefSeq" id="XP_003651153.1">
    <property type="nucleotide sequence ID" value="XM_003651105.1"/>
</dbReference>
<dbReference type="PANTHER" id="PTHR42973">
    <property type="entry name" value="BINDING OXIDOREDUCTASE, PUTATIVE (AFU_ORTHOLOGUE AFUA_1G17690)-RELATED"/>
    <property type="match status" value="1"/>
</dbReference>
<dbReference type="AlphaFoldDB" id="G2QX50"/>
<dbReference type="GO" id="GO:0071949">
    <property type="term" value="F:FAD binding"/>
    <property type="evidence" value="ECO:0007669"/>
    <property type="project" value="InterPro"/>
</dbReference>
<dbReference type="InterPro" id="IPR016166">
    <property type="entry name" value="FAD-bd_PCMH"/>
</dbReference>
<dbReference type="eggNOG" id="ENOG502SJ3M">
    <property type="taxonomic scope" value="Eukaryota"/>
</dbReference>
<evidence type="ECO:0000313" key="8">
    <source>
        <dbReference type="EMBL" id="AEO64817.1"/>
    </source>
</evidence>
<feature type="chain" id="PRO_5003436771" description="FAD-binding PCMH-type domain-containing protein" evidence="6">
    <location>
        <begin position="20"/>
        <end position="499"/>
    </location>
</feature>
<keyword evidence="5" id="KW-0560">Oxidoreductase</keyword>
<dbReference type="Gene3D" id="3.30.465.10">
    <property type="match status" value="1"/>
</dbReference>
<feature type="signal peptide" evidence="6">
    <location>
        <begin position="1"/>
        <end position="19"/>
    </location>
</feature>
<dbReference type="EMBL" id="CP003009">
    <property type="protein sequence ID" value="AEO64817.1"/>
    <property type="molecule type" value="Genomic_DNA"/>
</dbReference>
<evidence type="ECO:0000256" key="5">
    <source>
        <dbReference type="ARBA" id="ARBA00023002"/>
    </source>
</evidence>
<dbReference type="PANTHER" id="PTHR42973:SF9">
    <property type="entry name" value="FAD-BINDING PCMH-TYPE DOMAIN-CONTAINING PROTEIN-RELATED"/>
    <property type="match status" value="1"/>
</dbReference>
<gene>
    <name evidence="8" type="ORF">THITE_2040192</name>
</gene>
<keyword evidence="6" id="KW-0732">Signal</keyword>
<dbReference type="InterPro" id="IPR050416">
    <property type="entry name" value="FAD-linked_Oxidoreductase"/>
</dbReference>
<comment type="similarity">
    <text evidence="2">Belongs to the oxygen-dependent FAD-linked oxidoreductase family.</text>
</comment>
<dbReference type="InterPro" id="IPR006094">
    <property type="entry name" value="Oxid_FAD_bind_N"/>
</dbReference>
<evidence type="ECO:0000259" key="7">
    <source>
        <dbReference type="PROSITE" id="PS51387"/>
    </source>
</evidence>
<evidence type="ECO:0000256" key="2">
    <source>
        <dbReference type="ARBA" id="ARBA00005466"/>
    </source>
</evidence>
<dbReference type="InterPro" id="IPR016169">
    <property type="entry name" value="FAD-bd_PCMH_sub2"/>
</dbReference>
<dbReference type="Pfam" id="PF01565">
    <property type="entry name" value="FAD_binding_4"/>
    <property type="match status" value="1"/>
</dbReference>
<reference evidence="8 9" key="1">
    <citation type="journal article" date="2011" name="Nat. Biotechnol.">
        <title>Comparative genomic analysis of the thermophilic biomass-degrading fungi Myceliophthora thermophila and Thielavia terrestris.</title>
        <authorList>
            <person name="Berka R.M."/>
            <person name="Grigoriev I.V."/>
            <person name="Otillar R."/>
            <person name="Salamov A."/>
            <person name="Grimwood J."/>
            <person name="Reid I."/>
            <person name="Ishmael N."/>
            <person name="John T."/>
            <person name="Darmond C."/>
            <person name="Moisan M.-C."/>
            <person name="Henrissat B."/>
            <person name="Coutinho P.M."/>
            <person name="Lombard V."/>
            <person name="Natvig D.O."/>
            <person name="Lindquist E."/>
            <person name="Schmutz J."/>
            <person name="Lucas S."/>
            <person name="Harris P."/>
            <person name="Powlowski J."/>
            <person name="Bellemare A."/>
            <person name="Taylor D."/>
            <person name="Butler G."/>
            <person name="de Vries R.P."/>
            <person name="Allijn I.E."/>
            <person name="van den Brink J."/>
            <person name="Ushinsky S."/>
            <person name="Storms R."/>
            <person name="Powell A.J."/>
            <person name="Paulsen I.T."/>
            <person name="Elbourne L.D.H."/>
            <person name="Baker S.E."/>
            <person name="Magnuson J."/>
            <person name="LaBoissiere S."/>
            <person name="Clutterbuck A.J."/>
            <person name="Martinez D."/>
            <person name="Wogulis M."/>
            <person name="de Leon A.L."/>
            <person name="Rey M.W."/>
            <person name="Tsang A."/>
        </authorList>
    </citation>
    <scope>NUCLEOTIDE SEQUENCE [LARGE SCALE GENOMIC DNA]</scope>
    <source>
        <strain evidence="9">ATCC 38088 / NRRL 8126</strain>
    </source>
</reference>
<evidence type="ECO:0000256" key="1">
    <source>
        <dbReference type="ARBA" id="ARBA00001974"/>
    </source>
</evidence>
<dbReference type="InterPro" id="IPR036318">
    <property type="entry name" value="FAD-bd_PCMH-like_sf"/>
</dbReference>
<sequence>MRLLGCLTALSVAVGGGAAAAIAPKDSLVSCLRSTLSPEGSVYLPGDSGFANDTIRWNRYHAPTFSVVGAAANEHDVRASITCAMSSGTPFLITGPRHGFSLGWETLKDGLEIYTGAFHHVNVDVEASTMTIGGAASMKDVSDALQLVGKNIPVGGSSCVGMVGASLGGGIGRLQGLYGLMHDSMLSARLMLPNTTVVEVSECSHPELFWGLRGAGFNFGFVLNATYRVYDAPAGGTNFNADFEFPMSSVRAFYQALHDQIEIGMPAPLCLSTALQFNHAINATTLKVNAVYAGPEDEGRRAVEFLADLGTDLRHNFTQVPWNRLNRNVDFLNNNPLVDVCNPGGIRGDTYGVAVNTIDVDAHVSVSEQFDDMMAKYPEMRSSGNGGYFCANQAVVARPKHHTAYPWRQAVGYQTFGFVYGANTTTTEADIDNLPTKLRDTIAATAGTQGGLNVYVGFSHGNEPATAIWSEANLPRLRALKREYDPKGLFNWYHPIPLE</sequence>
<comment type="cofactor">
    <cofactor evidence="1">
        <name>FAD</name>
        <dbReference type="ChEBI" id="CHEBI:57692"/>
    </cofactor>
</comment>
<organism evidence="8 9">
    <name type="scientific">Thermothielavioides terrestris (strain ATCC 38088 / NRRL 8126)</name>
    <name type="common">Thielavia terrestris</name>
    <dbReference type="NCBI Taxonomy" id="578455"/>
    <lineage>
        <taxon>Eukaryota</taxon>
        <taxon>Fungi</taxon>
        <taxon>Dikarya</taxon>
        <taxon>Ascomycota</taxon>
        <taxon>Pezizomycotina</taxon>
        <taxon>Sordariomycetes</taxon>
        <taxon>Sordariomycetidae</taxon>
        <taxon>Sordariales</taxon>
        <taxon>Chaetomiaceae</taxon>
        <taxon>Thermothielavioides</taxon>
        <taxon>Thermothielavioides terrestris</taxon>
    </lineage>
</organism>
<proteinExistence type="inferred from homology"/>
<dbReference type="Proteomes" id="UP000008181">
    <property type="component" value="Chromosome 1"/>
</dbReference>
<dbReference type="STRING" id="578455.G2QX50"/>
<dbReference type="GeneID" id="11521117"/>
<dbReference type="PROSITE" id="PS51387">
    <property type="entry name" value="FAD_PCMH"/>
    <property type="match status" value="1"/>
</dbReference>
<dbReference type="GO" id="GO:0016491">
    <property type="term" value="F:oxidoreductase activity"/>
    <property type="evidence" value="ECO:0007669"/>
    <property type="project" value="UniProtKB-KW"/>
</dbReference>
<evidence type="ECO:0000256" key="4">
    <source>
        <dbReference type="ARBA" id="ARBA00022827"/>
    </source>
</evidence>
<dbReference type="Pfam" id="PF08031">
    <property type="entry name" value="BBE"/>
    <property type="match status" value="1"/>
</dbReference>
<keyword evidence="4" id="KW-0274">FAD</keyword>
<keyword evidence="3" id="KW-0285">Flavoprotein</keyword>
<evidence type="ECO:0000313" key="9">
    <source>
        <dbReference type="Proteomes" id="UP000008181"/>
    </source>
</evidence>
<dbReference type="SUPFAM" id="SSF56176">
    <property type="entry name" value="FAD-binding/transporter-associated domain-like"/>
    <property type="match status" value="1"/>
</dbReference>
<dbReference type="InterPro" id="IPR012951">
    <property type="entry name" value="BBE"/>
</dbReference>
<name>G2QX50_THETT</name>
<feature type="domain" description="FAD-binding PCMH-type" evidence="7">
    <location>
        <begin position="60"/>
        <end position="232"/>
    </location>
</feature>
<dbReference type="Gene3D" id="3.40.462.20">
    <property type="match status" value="1"/>
</dbReference>
<keyword evidence="9" id="KW-1185">Reference proteome</keyword>
<dbReference type="KEGG" id="ttt:THITE_2040192"/>
<protein>
    <recommendedName>
        <fullName evidence="7">FAD-binding PCMH-type domain-containing protein</fullName>
    </recommendedName>
</protein>